<reference evidence="4" key="1">
    <citation type="submission" date="2012-06" db="EMBL/GenBank/DDBJ databases">
        <title>The complete genome of Flexibacter litoralis DSM 6794.</title>
        <authorList>
            <person name="Lucas S."/>
            <person name="Copeland A."/>
            <person name="Lapidus A."/>
            <person name="Glavina del Rio T."/>
            <person name="Dalin E."/>
            <person name="Tice H."/>
            <person name="Bruce D."/>
            <person name="Goodwin L."/>
            <person name="Pitluck S."/>
            <person name="Peters L."/>
            <person name="Ovchinnikova G."/>
            <person name="Lu M."/>
            <person name="Kyrpides N."/>
            <person name="Mavromatis K."/>
            <person name="Ivanova N."/>
            <person name="Brettin T."/>
            <person name="Detter J.C."/>
            <person name="Han C."/>
            <person name="Larimer F."/>
            <person name="Land M."/>
            <person name="Hauser L."/>
            <person name="Markowitz V."/>
            <person name="Cheng J.-F."/>
            <person name="Hugenholtz P."/>
            <person name="Woyke T."/>
            <person name="Wu D."/>
            <person name="Spring S."/>
            <person name="Lang E."/>
            <person name="Kopitz M."/>
            <person name="Brambilla E."/>
            <person name="Klenk H.-P."/>
            <person name="Eisen J.A."/>
        </authorList>
    </citation>
    <scope>NUCLEOTIDE SEQUENCE [LARGE SCALE GENOMIC DNA]</scope>
    <source>
        <strain evidence="4">ATCC 23117 / DSM 6794 / NBRC 15988 / NCIMB 1366 / Sio-4</strain>
    </source>
</reference>
<keyword evidence="4" id="KW-1185">Reference proteome</keyword>
<protein>
    <recommendedName>
        <fullName evidence="2">LysM domain-containing protein</fullName>
    </recommendedName>
</protein>
<dbReference type="Pfam" id="PF01476">
    <property type="entry name" value="LysM"/>
    <property type="match status" value="1"/>
</dbReference>
<dbReference type="RefSeq" id="WP_014797538.1">
    <property type="nucleotide sequence ID" value="NC_018018.1"/>
</dbReference>
<dbReference type="HOGENOM" id="CLU_1183631_0_0_10"/>
<dbReference type="AlphaFoldDB" id="I4AJE8"/>
<sequence precursor="true">MKLFILSILFLAFLQTSFAQKYEYNIEGIHFLDTLTNANLSKTTFEDIKVITYEGEERAFERTYLSAERKANFEKDNLDSTYIFHLVGEGETIEYILDLYQICTPCFVEWNNFEIIYKEFPIVGDKQIQPRTLSISSREITLDYLREYEIYEGEYLKVALKKDYEQGVTEKIKTKIVYQEFQNRIYVYDIVTQYGISYAQLCSWNNLDVNAYYVDNIRLVVGKVEYKYACPCIE</sequence>
<dbReference type="EMBL" id="CP003345">
    <property type="protein sequence ID" value="AFM04083.1"/>
    <property type="molecule type" value="Genomic_DNA"/>
</dbReference>
<evidence type="ECO:0000313" key="3">
    <source>
        <dbReference type="EMBL" id="AFM04083.1"/>
    </source>
</evidence>
<evidence type="ECO:0000313" key="4">
    <source>
        <dbReference type="Proteomes" id="UP000006054"/>
    </source>
</evidence>
<organism evidence="3 4">
    <name type="scientific">Bernardetia litoralis (strain ATCC 23117 / DSM 6794 / NBRC 15988 / NCIMB 1366 / Fx l1 / Sio-4)</name>
    <name type="common">Flexibacter litoralis</name>
    <dbReference type="NCBI Taxonomy" id="880071"/>
    <lineage>
        <taxon>Bacteria</taxon>
        <taxon>Pseudomonadati</taxon>
        <taxon>Bacteroidota</taxon>
        <taxon>Cytophagia</taxon>
        <taxon>Cytophagales</taxon>
        <taxon>Bernardetiaceae</taxon>
        <taxon>Bernardetia</taxon>
    </lineage>
</organism>
<evidence type="ECO:0000256" key="1">
    <source>
        <dbReference type="SAM" id="SignalP"/>
    </source>
</evidence>
<dbReference type="InterPro" id="IPR018392">
    <property type="entry name" value="LysM"/>
</dbReference>
<dbReference type="STRING" id="880071.Fleli_1673"/>
<dbReference type="KEGG" id="fli:Fleli_1673"/>
<evidence type="ECO:0000259" key="2">
    <source>
        <dbReference type="Pfam" id="PF01476"/>
    </source>
</evidence>
<keyword evidence="1" id="KW-0732">Signal</keyword>
<feature type="chain" id="PRO_5003686197" description="LysM domain-containing protein" evidence="1">
    <location>
        <begin position="22"/>
        <end position="234"/>
    </location>
</feature>
<proteinExistence type="predicted"/>
<accession>I4AJE8</accession>
<gene>
    <name evidence="3" type="ordered locus">Fleli_1673</name>
</gene>
<feature type="signal peptide" evidence="1">
    <location>
        <begin position="1"/>
        <end position="21"/>
    </location>
</feature>
<name>I4AJE8_BERLS</name>
<feature type="domain" description="LysM" evidence="2">
    <location>
        <begin position="188"/>
        <end position="209"/>
    </location>
</feature>
<dbReference type="Proteomes" id="UP000006054">
    <property type="component" value="Chromosome"/>
</dbReference>